<keyword evidence="1" id="KW-0472">Membrane</keyword>
<dbReference type="Proteomes" id="UP000779070">
    <property type="component" value="Unassembled WGS sequence"/>
</dbReference>
<proteinExistence type="predicted"/>
<organism evidence="2 3">
    <name type="scientific">Vibrio neptunius</name>
    <dbReference type="NCBI Taxonomy" id="170651"/>
    <lineage>
        <taxon>Bacteria</taxon>
        <taxon>Pseudomonadati</taxon>
        <taxon>Pseudomonadota</taxon>
        <taxon>Gammaproteobacteria</taxon>
        <taxon>Vibrionales</taxon>
        <taxon>Vibrionaceae</taxon>
        <taxon>Vibrio</taxon>
    </lineage>
</organism>
<accession>A0ABS2ZWX4</accession>
<feature type="transmembrane region" description="Helical" evidence="1">
    <location>
        <begin position="52"/>
        <end position="72"/>
    </location>
</feature>
<evidence type="ECO:0000313" key="2">
    <source>
        <dbReference type="EMBL" id="MBN3576703.1"/>
    </source>
</evidence>
<reference evidence="2 3" key="1">
    <citation type="submission" date="2021-02" db="EMBL/GenBank/DDBJ databases">
        <title>Draft Genome Sequences of 5 Vibrio neptunius Strains Isolated From of Bivalve Hatcheries.</title>
        <authorList>
            <person name="Galvis F."/>
            <person name="Barja J.L."/>
            <person name="Lemos M.L."/>
            <person name="Balado M."/>
        </authorList>
    </citation>
    <scope>NUCLEOTIDE SEQUENCE [LARGE SCALE GENOMIC DNA]</scope>
    <source>
        <strain evidence="2 3">PP-145.98</strain>
    </source>
</reference>
<dbReference type="RefSeq" id="WP_206368989.1">
    <property type="nucleotide sequence ID" value="NZ_CAWPTM010000145.1"/>
</dbReference>
<dbReference type="Pfam" id="PF10947">
    <property type="entry name" value="DUF2628"/>
    <property type="match status" value="1"/>
</dbReference>
<keyword evidence="3" id="KW-1185">Reference proteome</keyword>
<name>A0ABS2ZWX4_9VIBR</name>
<feature type="transmembrane region" description="Helical" evidence="1">
    <location>
        <begin position="79"/>
        <end position="104"/>
    </location>
</feature>
<feature type="transmembrane region" description="Helical" evidence="1">
    <location>
        <begin position="148"/>
        <end position="166"/>
    </location>
</feature>
<evidence type="ECO:0000256" key="1">
    <source>
        <dbReference type="SAM" id="Phobius"/>
    </source>
</evidence>
<protein>
    <submittedName>
        <fullName evidence="2">DUF2628 domain-containing protein</fullName>
    </submittedName>
</protein>
<dbReference type="EMBL" id="JAFHLB010000003">
    <property type="protein sequence ID" value="MBN3576703.1"/>
    <property type="molecule type" value="Genomic_DNA"/>
</dbReference>
<comment type="caution">
    <text evidence="2">The sequence shown here is derived from an EMBL/GenBank/DDBJ whole genome shotgun (WGS) entry which is preliminary data.</text>
</comment>
<dbReference type="InterPro" id="IPR024399">
    <property type="entry name" value="DUF2628"/>
</dbReference>
<gene>
    <name evidence="2" type="ORF">JYA62_03350</name>
</gene>
<keyword evidence="1" id="KW-1133">Transmembrane helix</keyword>
<sequence>MENNTCDIDELDMSDKWKRRFHLLRQFGADELSHAMMLKSDAFRQLSFKERWSYSIVFNIAAFIFGFMYYFYKRMHLKGAVILCFTLLWVAALAMIEFFTGVVIPNVVYWGPSSALCAQWANYDLYRKTFHNEQLWDWMPAKWCNKSSVLGFLALSVTIWGGTLYYEVTHTYSTYAGFDDPNAVRVPCGSYVMLVTQEEIDSHGQEVICAIE</sequence>
<evidence type="ECO:0000313" key="3">
    <source>
        <dbReference type="Proteomes" id="UP000779070"/>
    </source>
</evidence>
<keyword evidence="1" id="KW-0812">Transmembrane</keyword>